<dbReference type="SUPFAM" id="SSF53448">
    <property type="entry name" value="Nucleotide-diphospho-sugar transferases"/>
    <property type="match status" value="1"/>
</dbReference>
<comment type="similarity">
    <text evidence="1">Belongs to the glycosyltransferase 2 family.</text>
</comment>
<reference evidence="5" key="1">
    <citation type="journal article" date="2013" name="PLoS ONE">
        <title>Diversity in the major polysaccharide antigen of Acinetobacter baumannii assessed by DNA sequencing, and development of a molecular serotyping scheme.</title>
        <authorList>
            <person name="Hu D."/>
            <person name="Liu B."/>
            <person name="Dijkshoorn L."/>
            <person name="Wang L."/>
            <person name="Reeves P.R."/>
        </authorList>
    </citation>
    <scope>NUCLEOTIDE SEQUENCE</scope>
    <source>
        <strain evidence="5">LUH5540</strain>
    </source>
</reference>
<evidence type="ECO:0000256" key="1">
    <source>
        <dbReference type="ARBA" id="ARBA00006739"/>
    </source>
</evidence>
<dbReference type="GO" id="GO:0016757">
    <property type="term" value="F:glycosyltransferase activity"/>
    <property type="evidence" value="ECO:0007669"/>
    <property type="project" value="UniProtKB-KW"/>
</dbReference>
<keyword evidence="3" id="KW-0808">Transferase</keyword>
<dbReference type="PANTHER" id="PTHR43179:SF12">
    <property type="entry name" value="GALACTOFURANOSYLTRANSFERASE GLFT2"/>
    <property type="match status" value="1"/>
</dbReference>
<dbReference type="PATRIC" id="fig|470.1579.peg.1518"/>
<dbReference type="RefSeq" id="WP_049594586.1">
    <property type="nucleotide sequence ID" value="NZ_CP021342.1"/>
</dbReference>
<dbReference type="EMBL" id="KC526902">
    <property type="protein sequence ID" value="AHB32412.1"/>
    <property type="molecule type" value="Genomic_DNA"/>
</dbReference>
<accession>V5RBF6</accession>
<evidence type="ECO:0000313" key="5">
    <source>
        <dbReference type="EMBL" id="AHB32412.1"/>
    </source>
</evidence>
<dbReference type="AlphaFoldDB" id="V5RBF6"/>
<organism evidence="5">
    <name type="scientific">Acinetobacter baumannii</name>
    <dbReference type="NCBI Taxonomy" id="470"/>
    <lineage>
        <taxon>Bacteria</taxon>
        <taxon>Pseudomonadati</taxon>
        <taxon>Pseudomonadota</taxon>
        <taxon>Gammaproteobacteria</taxon>
        <taxon>Moraxellales</taxon>
        <taxon>Moraxellaceae</taxon>
        <taxon>Acinetobacter</taxon>
        <taxon>Acinetobacter calcoaceticus/baumannii complex</taxon>
    </lineage>
</organism>
<keyword evidence="2" id="KW-0328">Glycosyltransferase</keyword>
<evidence type="ECO:0000259" key="4">
    <source>
        <dbReference type="Pfam" id="PF00535"/>
    </source>
</evidence>
<sequence length="295" mass="34169">MKFSAIIVTYNPNLNIFKLINVLKLQGITSIVVDNASKDFDFKGVENDQNCYLVRLENNLGIATAQNKGIEKAIELGAEQILFFDQDSSIPEDYIENLYADYELLMRNNIDIGAIGPRFIDDRYNFYYKTISVTRNGFRIKHDVSNIDKPLHSTLLISSGSMISINTLKKVGLMRDNYFIDYVDTEWCLRAESLGYKNFISAKAVMRHTIGDNVINLKFFNVPVHSAFRRYYRVRNAFYMMREPHVPIILAIREIFFSFIHQIILISFERNKSGYLKSYFKGLRDGIAKRETAND</sequence>
<dbReference type="PANTHER" id="PTHR43179">
    <property type="entry name" value="RHAMNOSYLTRANSFERASE WBBL"/>
    <property type="match status" value="1"/>
</dbReference>
<dbReference type="InterPro" id="IPR006446">
    <property type="entry name" value="RhaTrfase"/>
</dbReference>
<dbReference type="Pfam" id="PF00535">
    <property type="entry name" value="Glycos_transf_2"/>
    <property type="match status" value="1"/>
</dbReference>
<dbReference type="InterPro" id="IPR029044">
    <property type="entry name" value="Nucleotide-diphossugar_trans"/>
</dbReference>
<dbReference type="NCBIfam" id="TIGR01556">
    <property type="entry name" value="rhamnosyltran"/>
    <property type="match status" value="1"/>
</dbReference>
<proteinExistence type="inferred from homology"/>
<dbReference type="Gene3D" id="3.90.550.10">
    <property type="entry name" value="Spore Coat Polysaccharide Biosynthesis Protein SpsA, Chain A"/>
    <property type="match status" value="1"/>
</dbReference>
<name>V5RBF6_ACIBA</name>
<evidence type="ECO:0000256" key="3">
    <source>
        <dbReference type="ARBA" id="ARBA00022679"/>
    </source>
</evidence>
<dbReference type="CDD" id="cd02526">
    <property type="entry name" value="GT2_RfbF_like"/>
    <property type="match status" value="1"/>
</dbReference>
<protein>
    <submittedName>
        <fullName evidence="5">Gtr156</fullName>
    </submittedName>
</protein>
<feature type="domain" description="Glycosyltransferase 2-like" evidence="4">
    <location>
        <begin position="4"/>
        <end position="104"/>
    </location>
</feature>
<evidence type="ECO:0000256" key="2">
    <source>
        <dbReference type="ARBA" id="ARBA00022676"/>
    </source>
</evidence>
<dbReference type="InterPro" id="IPR001173">
    <property type="entry name" value="Glyco_trans_2-like"/>
</dbReference>
<gene>
    <name evidence="5" type="primary">gtr156</name>
</gene>